<dbReference type="Gene3D" id="2.40.280.10">
    <property type="match status" value="1"/>
</dbReference>
<dbReference type="SUPFAM" id="SSF74982">
    <property type="entry name" value="Small protein B (SmpB)"/>
    <property type="match status" value="1"/>
</dbReference>
<keyword evidence="1" id="KW-0963">Cytoplasm</keyword>
<reference evidence="3" key="1">
    <citation type="journal article" date="2017" name="Appl. Environ. Microbiol.">
        <title>Molecular characterization of an Endozoicomonas-like organism causing infection in king scallop Pecten maximus L.</title>
        <authorList>
            <person name="Cano I."/>
            <person name="van Aerle R."/>
            <person name="Ross S."/>
            <person name="Verner-Jeffreys D.W."/>
            <person name="Paley R.K."/>
            <person name="Rimmer G."/>
            <person name="Ryder D."/>
            <person name="Hooper P."/>
            <person name="Stone D."/>
            <person name="Feist S.W."/>
        </authorList>
    </citation>
    <scope>NUCLEOTIDE SEQUENCE</scope>
</reference>
<keyword evidence="2" id="KW-0694">RNA-binding</keyword>
<sequence>MARNTKKGKQGDSTIIVNKKARHDYHLDEIFEAGLVLSGWEVKSIRAKKVQLTDSYVLLKDGEAWLIGSQITPLPTAAAYVVADPQRDRKLLLHNKELAKLFSGTQQSGHTCVATKLYWKHHLVKCQVALARGKKEYDKRATTKEREWNIEKQRIMQHKQ</sequence>
<dbReference type="EMBL" id="NSIT01000183">
    <property type="protein sequence ID" value="PJE78434.1"/>
    <property type="molecule type" value="Genomic_DNA"/>
</dbReference>
<comment type="caution">
    <text evidence="3">The sequence shown here is derived from an EMBL/GenBank/DDBJ whole genome shotgun (WGS) entry which is preliminary data.</text>
</comment>
<evidence type="ECO:0000313" key="3">
    <source>
        <dbReference type="EMBL" id="PJE78434.1"/>
    </source>
</evidence>
<accession>A0A2H9T5E9</accession>
<dbReference type="CDD" id="cd09294">
    <property type="entry name" value="SmpB"/>
    <property type="match status" value="1"/>
</dbReference>
<organism evidence="3">
    <name type="scientific">invertebrate metagenome</name>
    <dbReference type="NCBI Taxonomy" id="1711999"/>
    <lineage>
        <taxon>unclassified sequences</taxon>
        <taxon>metagenomes</taxon>
        <taxon>organismal metagenomes</taxon>
    </lineage>
</organism>
<protein>
    <submittedName>
        <fullName evidence="3">SsrA-binding protein</fullName>
    </submittedName>
</protein>
<dbReference type="GO" id="GO:0070930">
    <property type="term" value="P:trans-translation-dependent protein tagging"/>
    <property type="evidence" value="ECO:0007669"/>
    <property type="project" value="TreeGrafter"/>
</dbReference>
<dbReference type="NCBIfam" id="TIGR00086">
    <property type="entry name" value="smpB"/>
    <property type="match status" value="1"/>
</dbReference>
<dbReference type="PANTHER" id="PTHR30308:SF2">
    <property type="entry name" value="SSRA-BINDING PROTEIN"/>
    <property type="match status" value="1"/>
</dbReference>
<dbReference type="PROSITE" id="PS01317">
    <property type="entry name" value="SSRP"/>
    <property type="match status" value="1"/>
</dbReference>
<dbReference type="GO" id="GO:0005829">
    <property type="term" value="C:cytosol"/>
    <property type="evidence" value="ECO:0007669"/>
    <property type="project" value="TreeGrafter"/>
</dbReference>
<dbReference type="HAMAP" id="MF_00023">
    <property type="entry name" value="SmpB"/>
    <property type="match status" value="1"/>
</dbReference>
<gene>
    <name evidence="3" type="primary">smpB</name>
    <name evidence="3" type="ORF">CI610_02626</name>
</gene>
<name>A0A2H9T5E9_9ZZZZ</name>
<dbReference type="PANTHER" id="PTHR30308">
    <property type="entry name" value="TMRNA-BINDING COMPONENT OF TRANS-TRANSLATION TAGGING COMPLEX"/>
    <property type="match status" value="1"/>
</dbReference>
<dbReference type="GO" id="GO:0003723">
    <property type="term" value="F:RNA binding"/>
    <property type="evidence" value="ECO:0007669"/>
    <property type="project" value="UniProtKB-KW"/>
</dbReference>
<dbReference type="InterPro" id="IPR020081">
    <property type="entry name" value="SsrA-bd_prot_CS"/>
</dbReference>
<dbReference type="NCBIfam" id="NF003843">
    <property type="entry name" value="PRK05422.1"/>
    <property type="match status" value="1"/>
</dbReference>
<proteinExistence type="inferred from homology"/>
<evidence type="ECO:0000256" key="1">
    <source>
        <dbReference type="ARBA" id="ARBA00022490"/>
    </source>
</evidence>
<evidence type="ECO:0000256" key="2">
    <source>
        <dbReference type="ARBA" id="ARBA00022884"/>
    </source>
</evidence>
<dbReference type="Pfam" id="PF01668">
    <property type="entry name" value="SmpB"/>
    <property type="match status" value="1"/>
</dbReference>
<dbReference type="InterPro" id="IPR023620">
    <property type="entry name" value="SmpB"/>
</dbReference>
<dbReference type="AlphaFoldDB" id="A0A2H9T5E9"/>
<dbReference type="InterPro" id="IPR000037">
    <property type="entry name" value="SsrA-bd_prot"/>
</dbReference>